<feature type="compositionally biased region" description="Acidic residues" evidence="1">
    <location>
        <begin position="92"/>
        <end position="106"/>
    </location>
</feature>
<evidence type="ECO:0000313" key="3">
    <source>
        <dbReference type="Proteomes" id="UP000323386"/>
    </source>
</evidence>
<accession>A0A5C3F9A5</accession>
<dbReference type="EMBL" id="OOIP01000019">
    <property type="protein sequence ID" value="SPO40317.1"/>
    <property type="molecule type" value="Genomic_DNA"/>
</dbReference>
<dbReference type="AlphaFoldDB" id="A0A5C3F9A5"/>
<dbReference type="Proteomes" id="UP000323386">
    <property type="component" value="Unassembled WGS sequence"/>
</dbReference>
<evidence type="ECO:0000313" key="2">
    <source>
        <dbReference type="EMBL" id="SPO40317.1"/>
    </source>
</evidence>
<protein>
    <submittedName>
        <fullName evidence="2">Uncharacterized protein</fullName>
    </submittedName>
</protein>
<evidence type="ECO:0000256" key="1">
    <source>
        <dbReference type="SAM" id="MobiDB-lite"/>
    </source>
</evidence>
<gene>
    <name evidence="2" type="ORF">PSFLO_05799</name>
</gene>
<sequence>MKEKVDPSSRRRSVTGIDRGASSRAGRTTRPAPCAGVAPASNKISEGWQLAQRQDRGPLRIPVGEPGDQQPPACLARSSVPAGKQTAKPSREDDDDDDDDDDGEEI</sequence>
<organism evidence="2 3">
    <name type="scientific">Pseudozyma flocculosa</name>
    <dbReference type="NCBI Taxonomy" id="84751"/>
    <lineage>
        <taxon>Eukaryota</taxon>
        <taxon>Fungi</taxon>
        <taxon>Dikarya</taxon>
        <taxon>Basidiomycota</taxon>
        <taxon>Ustilaginomycotina</taxon>
        <taxon>Ustilaginomycetes</taxon>
        <taxon>Ustilaginales</taxon>
        <taxon>Ustilaginaceae</taxon>
        <taxon>Pseudozyma</taxon>
    </lineage>
</organism>
<keyword evidence="3" id="KW-1185">Reference proteome</keyword>
<reference evidence="2 3" key="1">
    <citation type="submission" date="2018-03" db="EMBL/GenBank/DDBJ databases">
        <authorList>
            <person name="Guldener U."/>
        </authorList>
    </citation>
    <scope>NUCLEOTIDE SEQUENCE [LARGE SCALE GENOMIC DNA]</scope>
    <source>
        <strain evidence="2 3">DAOM196992</strain>
    </source>
</reference>
<name>A0A5C3F9A5_9BASI</name>
<proteinExistence type="predicted"/>
<feature type="region of interest" description="Disordered" evidence="1">
    <location>
        <begin position="1"/>
        <end position="106"/>
    </location>
</feature>